<dbReference type="Pfam" id="PF22740">
    <property type="entry name" value="PapZ_C"/>
    <property type="match status" value="1"/>
</dbReference>
<dbReference type="InterPro" id="IPR027417">
    <property type="entry name" value="P-loop_NTPase"/>
</dbReference>
<protein>
    <submittedName>
        <fullName evidence="7">RNase adapter RapZ</fullName>
    </submittedName>
</protein>
<evidence type="ECO:0000256" key="3">
    <source>
        <dbReference type="ARBA" id="ARBA00023134"/>
    </source>
</evidence>
<dbReference type="PIRSF" id="PIRSF005052">
    <property type="entry name" value="P-loopkin"/>
    <property type="match status" value="1"/>
</dbReference>
<feature type="domain" description="RapZ C-terminal" evidence="6">
    <location>
        <begin position="167"/>
        <end position="285"/>
    </location>
</feature>
<dbReference type="NCBIfam" id="NF003828">
    <property type="entry name" value="PRK05416.1"/>
    <property type="match status" value="1"/>
</dbReference>
<dbReference type="GO" id="GO:0005524">
    <property type="term" value="F:ATP binding"/>
    <property type="evidence" value="ECO:0007669"/>
    <property type="project" value="UniProtKB-UniRule"/>
</dbReference>
<feature type="binding site" evidence="4">
    <location>
        <begin position="60"/>
        <end position="63"/>
    </location>
    <ligand>
        <name>GTP</name>
        <dbReference type="ChEBI" id="CHEBI:37565"/>
    </ligand>
</feature>
<dbReference type="InterPro" id="IPR053930">
    <property type="entry name" value="RapZ-like_N"/>
</dbReference>
<dbReference type="InterPro" id="IPR053931">
    <property type="entry name" value="RapZ_C"/>
</dbReference>
<dbReference type="GO" id="GO:0005525">
    <property type="term" value="F:GTP binding"/>
    <property type="evidence" value="ECO:0007669"/>
    <property type="project" value="UniProtKB-UniRule"/>
</dbReference>
<dbReference type="EMBL" id="DVNG01000104">
    <property type="protein sequence ID" value="HIU50748.1"/>
    <property type="molecule type" value="Genomic_DNA"/>
</dbReference>
<name>A0A9D1LZF8_9FIRM</name>
<dbReference type="Gene3D" id="3.40.50.300">
    <property type="entry name" value="P-loop containing nucleotide triphosphate hydrolases"/>
    <property type="match status" value="1"/>
</dbReference>
<organism evidence="7 8">
    <name type="scientific">Candidatus Limousia pullorum</name>
    <dbReference type="NCBI Taxonomy" id="2840860"/>
    <lineage>
        <taxon>Bacteria</taxon>
        <taxon>Bacillati</taxon>
        <taxon>Bacillota</taxon>
        <taxon>Clostridia</taxon>
        <taxon>Eubacteriales</taxon>
        <taxon>Oscillospiraceae</taxon>
        <taxon>Oscillospiraceae incertae sedis</taxon>
        <taxon>Candidatus Limousia</taxon>
    </lineage>
</organism>
<evidence type="ECO:0000256" key="2">
    <source>
        <dbReference type="ARBA" id="ARBA00022840"/>
    </source>
</evidence>
<dbReference type="SUPFAM" id="SSF52540">
    <property type="entry name" value="P-loop containing nucleoside triphosphate hydrolases"/>
    <property type="match status" value="1"/>
</dbReference>
<evidence type="ECO:0000256" key="1">
    <source>
        <dbReference type="ARBA" id="ARBA00022741"/>
    </source>
</evidence>
<comment type="caution">
    <text evidence="7">The sequence shown here is derived from an EMBL/GenBank/DDBJ whole genome shotgun (WGS) entry which is preliminary data.</text>
</comment>
<feature type="binding site" evidence="4">
    <location>
        <begin position="8"/>
        <end position="15"/>
    </location>
    <ligand>
        <name>ATP</name>
        <dbReference type="ChEBI" id="CHEBI:30616"/>
    </ligand>
</feature>
<feature type="domain" description="RapZ-like N-terminal" evidence="5">
    <location>
        <begin position="1"/>
        <end position="160"/>
    </location>
</feature>
<evidence type="ECO:0000259" key="5">
    <source>
        <dbReference type="Pfam" id="PF03668"/>
    </source>
</evidence>
<evidence type="ECO:0000313" key="8">
    <source>
        <dbReference type="Proteomes" id="UP000824118"/>
    </source>
</evidence>
<dbReference type="HAMAP" id="MF_00636">
    <property type="entry name" value="RapZ_like"/>
    <property type="match status" value="1"/>
</dbReference>
<dbReference type="PANTHER" id="PTHR30448:SF0">
    <property type="entry name" value="RNASE ADAPTER PROTEIN RAPZ"/>
    <property type="match status" value="1"/>
</dbReference>
<accession>A0A9D1LZF8</accession>
<gene>
    <name evidence="7" type="primary">rapZ</name>
    <name evidence="7" type="ORF">IAD22_07025</name>
</gene>
<sequence>MEFVIITGSSGAGKTNVLHMMEDIGFYCVDNIPPALLSTLYDLCNTTSDKRMKRVAVVIDVRGGNVFDTLVKELSKFRKEGKNVKILFLDAKNDTLLIRYKETRRKHPLTDLYSNITIKDAVELEKQLLKPIKANADYIIDTTNMSLKLLRERVATLFLENVKDGLIVTCMSYGFKYGIPLEADLLLDVRCLPNPFYIDELKKQTGLDEPVRSYVMGFEESVEMANRYLEFLKYTLPLYRKEGKSELVIGVGCTGGKHRSVTIACYLNTKLTEAGYRSGIHHRDIWKP</sequence>
<keyword evidence="2 4" id="KW-0067">ATP-binding</keyword>
<reference evidence="7" key="2">
    <citation type="journal article" date="2021" name="PeerJ">
        <title>Extensive microbial diversity within the chicken gut microbiome revealed by metagenomics and culture.</title>
        <authorList>
            <person name="Gilroy R."/>
            <person name="Ravi A."/>
            <person name="Getino M."/>
            <person name="Pursley I."/>
            <person name="Horton D.L."/>
            <person name="Alikhan N.F."/>
            <person name="Baker D."/>
            <person name="Gharbi K."/>
            <person name="Hall N."/>
            <person name="Watson M."/>
            <person name="Adriaenssens E.M."/>
            <person name="Foster-Nyarko E."/>
            <person name="Jarju S."/>
            <person name="Secka A."/>
            <person name="Antonio M."/>
            <person name="Oren A."/>
            <person name="Chaudhuri R.R."/>
            <person name="La Ragione R."/>
            <person name="Hildebrand F."/>
            <person name="Pallen M.J."/>
        </authorList>
    </citation>
    <scope>NUCLEOTIDE SEQUENCE</scope>
    <source>
        <strain evidence="7">ChiGjej1B1-1684</strain>
    </source>
</reference>
<dbReference type="PANTHER" id="PTHR30448">
    <property type="entry name" value="RNASE ADAPTER PROTEIN RAPZ"/>
    <property type="match status" value="1"/>
</dbReference>
<evidence type="ECO:0000313" key="7">
    <source>
        <dbReference type="EMBL" id="HIU50748.1"/>
    </source>
</evidence>
<dbReference type="Pfam" id="PF03668">
    <property type="entry name" value="RapZ-like_N"/>
    <property type="match status" value="1"/>
</dbReference>
<dbReference type="InterPro" id="IPR005337">
    <property type="entry name" value="RapZ-like"/>
</dbReference>
<dbReference type="AlphaFoldDB" id="A0A9D1LZF8"/>
<keyword evidence="1 4" id="KW-0547">Nucleotide-binding</keyword>
<evidence type="ECO:0000259" key="6">
    <source>
        <dbReference type="Pfam" id="PF22740"/>
    </source>
</evidence>
<evidence type="ECO:0000256" key="4">
    <source>
        <dbReference type="HAMAP-Rule" id="MF_00636"/>
    </source>
</evidence>
<proteinExistence type="inferred from homology"/>
<dbReference type="Proteomes" id="UP000824118">
    <property type="component" value="Unassembled WGS sequence"/>
</dbReference>
<keyword evidence="3 4" id="KW-0342">GTP-binding</keyword>
<reference evidence="7" key="1">
    <citation type="submission" date="2020-10" db="EMBL/GenBank/DDBJ databases">
        <authorList>
            <person name="Gilroy R."/>
        </authorList>
    </citation>
    <scope>NUCLEOTIDE SEQUENCE</scope>
    <source>
        <strain evidence="7">ChiGjej1B1-1684</strain>
    </source>
</reference>